<feature type="transmembrane region" description="Helical" evidence="1">
    <location>
        <begin position="217"/>
        <end position="236"/>
    </location>
</feature>
<dbReference type="AlphaFoldDB" id="A0AA38M0E2"/>
<sequence>MDDTFKARYLLAGELDYELRIRGIVTKRSSDDKRRLLQRSVDKDIGRPLELILAYKDPQFDYEQEVESINSTIDSIKQLMPEFEGSPQDALFKRLRTRIAHVTLRVLRIKIPDNLSENDAKEMVEFRNESHATCALLEAELYDKVETTASPQVSSPVAPVIFPSVVPSLPPVVNTKLVPIYKWGISFSGEAQGVGVNQFLERVDELCQTRHATKDDLYNSAVIIIIIIIIIIEANTNRR</sequence>
<dbReference type="EMBL" id="JALNTZ010000012">
    <property type="protein sequence ID" value="KAJ3639218.1"/>
    <property type="molecule type" value="Genomic_DNA"/>
</dbReference>
<keyword evidence="3" id="KW-1185">Reference proteome</keyword>
<evidence type="ECO:0000313" key="3">
    <source>
        <dbReference type="Proteomes" id="UP001168821"/>
    </source>
</evidence>
<organism evidence="2 3">
    <name type="scientific">Zophobas morio</name>
    <dbReference type="NCBI Taxonomy" id="2755281"/>
    <lineage>
        <taxon>Eukaryota</taxon>
        <taxon>Metazoa</taxon>
        <taxon>Ecdysozoa</taxon>
        <taxon>Arthropoda</taxon>
        <taxon>Hexapoda</taxon>
        <taxon>Insecta</taxon>
        <taxon>Pterygota</taxon>
        <taxon>Neoptera</taxon>
        <taxon>Endopterygota</taxon>
        <taxon>Coleoptera</taxon>
        <taxon>Polyphaga</taxon>
        <taxon>Cucujiformia</taxon>
        <taxon>Tenebrionidae</taxon>
        <taxon>Zophobas</taxon>
    </lineage>
</organism>
<evidence type="ECO:0000313" key="2">
    <source>
        <dbReference type="EMBL" id="KAJ3639218.1"/>
    </source>
</evidence>
<dbReference type="Proteomes" id="UP001168821">
    <property type="component" value="Unassembled WGS sequence"/>
</dbReference>
<name>A0AA38M0E2_9CUCU</name>
<keyword evidence="1" id="KW-0472">Membrane</keyword>
<keyword evidence="1" id="KW-0812">Transmembrane</keyword>
<comment type="caution">
    <text evidence="2">The sequence shown here is derived from an EMBL/GenBank/DDBJ whole genome shotgun (WGS) entry which is preliminary data.</text>
</comment>
<protein>
    <submittedName>
        <fullName evidence="2">Uncharacterized protein</fullName>
    </submittedName>
</protein>
<proteinExistence type="predicted"/>
<accession>A0AA38M0E2</accession>
<keyword evidence="1" id="KW-1133">Transmembrane helix</keyword>
<gene>
    <name evidence="2" type="ORF">Zmor_004086</name>
</gene>
<evidence type="ECO:0000256" key="1">
    <source>
        <dbReference type="SAM" id="Phobius"/>
    </source>
</evidence>
<reference evidence="2" key="1">
    <citation type="journal article" date="2023" name="G3 (Bethesda)">
        <title>Whole genome assemblies of Zophobas morio and Tenebrio molitor.</title>
        <authorList>
            <person name="Kaur S."/>
            <person name="Stinson S.A."/>
            <person name="diCenzo G.C."/>
        </authorList>
    </citation>
    <scope>NUCLEOTIDE SEQUENCE</scope>
    <source>
        <strain evidence="2">QUZm001</strain>
    </source>
</reference>